<organism evidence="3 4">
    <name type="scientific">Paractinoplanes lichenicola</name>
    <dbReference type="NCBI Taxonomy" id="2802976"/>
    <lineage>
        <taxon>Bacteria</taxon>
        <taxon>Bacillati</taxon>
        <taxon>Actinomycetota</taxon>
        <taxon>Actinomycetes</taxon>
        <taxon>Micromonosporales</taxon>
        <taxon>Micromonosporaceae</taxon>
        <taxon>Paractinoplanes</taxon>
    </lineage>
</organism>
<feature type="compositionally biased region" description="Polar residues" evidence="1">
    <location>
        <begin position="86"/>
        <end position="112"/>
    </location>
</feature>
<sequence length="270" mass="28609">MPDRHFRSLYAETEHTPWEPVEGVRRRARRRTTAQAGMVGAVVAIVLVSGGVAFARADRSPQPSPAPAASAAVSSAPAPSNPPSPVETSPSQDETPPSHLGTSPSLPETPSSDITRAMMLQPADVGPGYLPADGTGDGDWSFEFNAAALGCPAGSRPEAIDGRERALRKGREVYVLQETTRFTEGGASAYLGGVRERVSNCKAPAGQSVRIASQHFAGDESLLVVFHYGDDYLTQIVLVRKGDVLTEIFSKPNPDESVSRSLGQKAAARF</sequence>
<feature type="compositionally biased region" description="Low complexity" evidence="1">
    <location>
        <begin position="67"/>
        <end position="78"/>
    </location>
</feature>
<keyword evidence="2" id="KW-0812">Transmembrane</keyword>
<accession>A0ABS1VYW8</accession>
<dbReference type="EMBL" id="JAENHO010000011">
    <property type="protein sequence ID" value="MBL7259647.1"/>
    <property type="molecule type" value="Genomic_DNA"/>
</dbReference>
<keyword evidence="4" id="KW-1185">Reference proteome</keyword>
<feature type="region of interest" description="Disordered" evidence="1">
    <location>
        <begin position="57"/>
        <end position="112"/>
    </location>
</feature>
<dbReference type="RefSeq" id="WP_202996327.1">
    <property type="nucleotide sequence ID" value="NZ_JAENHO010000011.1"/>
</dbReference>
<name>A0ABS1VYW8_9ACTN</name>
<evidence type="ECO:0000313" key="4">
    <source>
        <dbReference type="Proteomes" id="UP000598996"/>
    </source>
</evidence>
<dbReference type="Proteomes" id="UP000598996">
    <property type="component" value="Unassembled WGS sequence"/>
</dbReference>
<evidence type="ECO:0000313" key="3">
    <source>
        <dbReference type="EMBL" id="MBL7259647.1"/>
    </source>
</evidence>
<feature type="transmembrane region" description="Helical" evidence="2">
    <location>
        <begin position="36"/>
        <end position="55"/>
    </location>
</feature>
<protein>
    <submittedName>
        <fullName evidence="3">Uncharacterized protein</fullName>
    </submittedName>
</protein>
<keyword evidence="2" id="KW-0472">Membrane</keyword>
<reference evidence="3 4" key="1">
    <citation type="submission" date="2021-01" db="EMBL/GenBank/DDBJ databases">
        <title>Actinoplanes sp. nov. LDG1-01 isolated from lichen.</title>
        <authorList>
            <person name="Saeng-In P."/>
            <person name="Phongsopitanun W."/>
            <person name="Kanchanasin P."/>
            <person name="Yuki M."/>
            <person name="Kudo T."/>
            <person name="Ohkuma M."/>
            <person name="Tanasupawat S."/>
        </authorList>
    </citation>
    <scope>NUCLEOTIDE SEQUENCE [LARGE SCALE GENOMIC DNA]</scope>
    <source>
        <strain evidence="3 4">LDG1-01</strain>
    </source>
</reference>
<evidence type="ECO:0000256" key="1">
    <source>
        <dbReference type="SAM" id="MobiDB-lite"/>
    </source>
</evidence>
<comment type="caution">
    <text evidence="3">The sequence shown here is derived from an EMBL/GenBank/DDBJ whole genome shotgun (WGS) entry which is preliminary data.</text>
</comment>
<keyword evidence="2" id="KW-1133">Transmembrane helix</keyword>
<evidence type="ECO:0000256" key="2">
    <source>
        <dbReference type="SAM" id="Phobius"/>
    </source>
</evidence>
<gene>
    <name evidence="3" type="ORF">JKJ07_35555</name>
</gene>
<proteinExistence type="predicted"/>